<protein>
    <recommendedName>
        <fullName evidence="4">Zinc ribbon domain-containing protein</fullName>
    </recommendedName>
</protein>
<feature type="transmembrane region" description="Helical" evidence="1">
    <location>
        <begin position="132"/>
        <end position="148"/>
    </location>
</feature>
<evidence type="ECO:0000256" key="1">
    <source>
        <dbReference type="SAM" id="Phobius"/>
    </source>
</evidence>
<dbReference type="Proteomes" id="UP001379945">
    <property type="component" value="Unassembled WGS sequence"/>
</dbReference>
<name>A0ABU9CBI3_9BURK</name>
<keyword evidence="1" id="KW-1133">Transmembrane helix</keyword>
<comment type="caution">
    <text evidence="2">The sequence shown here is derived from an EMBL/GenBank/DDBJ whole genome shotgun (WGS) entry which is preliminary data.</text>
</comment>
<evidence type="ECO:0000313" key="3">
    <source>
        <dbReference type="Proteomes" id="UP001379945"/>
    </source>
</evidence>
<keyword evidence="1" id="KW-0812">Transmembrane</keyword>
<feature type="transmembrane region" description="Helical" evidence="1">
    <location>
        <begin position="91"/>
        <end position="111"/>
    </location>
</feature>
<organism evidence="2 3">
    <name type="scientific">Ideonella margarita</name>
    <dbReference type="NCBI Taxonomy" id="2984191"/>
    <lineage>
        <taxon>Bacteria</taxon>
        <taxon>Pseudomonadati</taxon>
        <taxon>Pseudomonadota</taxon>
        <taxon>Betaproteobacteria</taxon>
        <taxon>Burkholderiales</taxon>
        <taxon>Sphaerotilaceae</taxon>
        <taxon>Ideonella</taxon>
    </lineage>
</organism>
<gene>
    <name evidence="2" type="ORF">AACH00_14785</name>
</gene>
<dbReference type="RefSeq" id="WP_341399932.1">
    <property type="nucleotide sequence ID" value="NZ_JBBUTI010000010.1"/>
</dbReference>
<dbReference type="EMBL" id="JBBUTI010000010">
    <property type="protein sequence ID" value="MEK8047625.1"/>
    <property type="molecule type" value="Genomic_DNA"/>
</dbReference>
<sequence>MFVCPNCDFQLAEKAKLCPSCKADFGAGSSWVPVYQDPPKPFAPNEVPLNERIGYLVFIVFGIADAAYGVYAGQVYIPAKRGGGSHIQGPGAWVLVVAILVGVANLVAHILDHYDRRDNERVYELFNTRTKYAFWGLYIIGLFMPSKWW</sequence>
<keyword evidence="1" id="KW-0472">Membrane</keyword>
<keyword evidence="3" id="KW-1185">Reference proteome</keyword>
<feature type="transmembrane region" description="Helical" evidence="1">
    <location>
        <begin position="53"/>
        <end position="71"/>
    </location>
</feature>
<evidence type="ECO:0000313" key="2">
    <source>
        <dbReference type="EMBL" id="MEK8047625.1"/>
    </source>
</evidence>
<reference evidence="2 3" key="1">
    <citation type="submission" date="2024-04" db="EMBL/GenBank/DDBJ databases">
        <title>Novel species of the genus Ideonella isolated from streams.</title>
        <authorList>
            <person name="Lu H."/>
        </authorList>
    </citation>
    <scope>NUCLEOTIDE SEQUENCE [LARGE SCALE GENOMIC DNA]</scope>
    <source>
        <strain evidence="2 3">LYT19W</strain>
    </source>
</reference>
<proteinExistence type="predicted"/>
<accession>A0ABU9CBI3</accession>
<evidence type="ECO:0008006" key="4">
    <source>
        <dbReference type="Google" id="ProtNLM"/>
    </source>
</evidence>